<gene>
    <name evidence="2" type="ORF">V1478_016237</name>
</gene>
<feature type="region of interest" description="Disordered" evidence="1">
    <location>
        <begin position="250"/>
        <end position="287"/>
    </location>
</feature>
<accession>A0ABD2A1M9</accession>
<evidence type="ECO:0000313" key="3">
    <source>
        <dbReference type="Proteomes" id="UP001607302"/>
    </source>
</evidence>
<comment type="caution">
    <text evidence="2">The sequence shown here is derived from an EMBL/GenBank/DDBJ whole genome shotgun (WGS) entry which is preliminary data.</text>
</comment>
<organism evidence="2 3">
    <name type="scientific">Vespula squamosa</name>
    <name type="common">Southern yellow jacket</name>
    <name type="synonym">Wasp</name>
    <dbReference type="NCBI Taxonomy" id="30214"/>
    <lineage>
        <taxon>Eukaryota</taxon>
        <taxon>Metazoa</taxon>
        <taxon>Ecdysozoa</taxon>
        <taxon>Arthropoda</taxon>
        <taxon>Hexapoda</taxon>
        <taxon>Insecta</taxon>
        <taxon>Pterygota</taxon>
        <taxon>Neoptera</taxon>
        <taxon>Endopterygota</taxon>
        <taxon>Hymenoptera</taxon>
        <taxon>Apocrita</taxon>
        <taxon>Aculeata</taxon>
        <taxon>Vespoidea</taxon>
        <taxon>Vespidae</taxon>
        <taxon>Vespinae</taxon>
        <taxon>Vespula</taxon>
    </lineage>
</organism>
<feature type="compositionally biased region" description="Polar residues" evidence="1">
    <location>
        <begin position="250"/>
        <end position="262"/>
    </location>
</feature>
<reference evidence="2 3" key="1">
    <citation type="journal article" date="2024" name="Ann. Entomol. Soc. Am.">
        <title>Genomic analyses of the southern and eastern yellowjacket wasps (Hymenoptera: Vespidae) reveal evolutionary signatures of social life.</title>
        <authorList>
            <person name="Catto M.A."/>
            <person name="Caine P.B."/>
            <person name="Orr S.E."/>
            <person name="Hunt B.G."/>
            <person name="Goodisman M.A.D."/>
        </authorList>
    </citation>
    <scope>NUCLEOTIDE SEQUENCE [LARGE SCALE GENOMIC DNA]</scope>
    <source>
        <strain evidence="2">233</strain>
        <tissue evidence="2">Head and thorax</tissue>
    </source>
</reference>
<dbReference type="EMBL" id="JAUDFV010000157">
    <property type="protein sequence ID" value="KAL2713680.1"/>
    <property type="molecule type" value="Genomic_DNA"/>
</dbReference>
<keyword evidence="3" id="KW-1185">Reference proteome</keyword>
<dbReference type="AlphaFoldDB" id="A0ABD2A1M9"/>
<name>A0ABD2A1M9_VESSQ</name>
<sequence>MVSKHHLRVRTVLEMKLSWQDWMADSASEQRCGNQRDSLTEQKIFRRKKLDGILFVYEPESEHEPEPEPEPESVELFSTTKYVPIRKHLKCSNALLVNLDNVFLINATLEIRLTSDNTPFCVKELRGKRANEGRSKDDIEDQSPFGYWRLLILEGNVSIHRISCRLREGIVDRDDAGGTDSRERTSAPMERYRFSAGAKALTKRIIRLRLRRGADCQDAPGRTNTGGYIAATCPDADASVCQPTADGGVTSTQCDANWSDSRATPAPPPPPPSTTSNWQEWRRRLDQ</sequence>
<evidence type="ECO:0000256" key="1">
    <source>
        <dbReference type="SAM" id="MobiDB-lite"/>
    </source>
</evidence>
<proteinExistence type="predicted"/>
<evidence type="ECO:0000313" key="2">
    <source>
        <dbReference type="EMBL" id="KAL2713680.1"/>
    </source>
</evidence>
<dbReference type="Proteomes" id="UP001607302">
    <property type="component" value="Unassembled WGS sequence"/>
</dbReference>
<protein>
    <submittedName>
        <fullName evidence="2">Uncharacterized protein</fullName>
    </submittedName>
</protein>